<dbReference type="AlphaFoldDB" id="A0A8S4NQV6"/>
<dbReference type="GO" id="GO:0016020">
    <property type="term" value="C:membrane"/>
    <property type="evidence" value="ECO:0007669"/>
    <property type="project" value="UniProtKB-SubCell"/>
</dbReference>
<protein>
    <recommendedName>
        <fullName evidence="6">Complex I assembly factor TIMMDC1, mitochondrial</fullName>
    </recommendedName>
    <alternativeName>
        <fullName evidence="7">Translocase of inner mitochondrial membrane domain-containing protein 1</fullName>
    </alternativeName>
</protein>
<feature type="transmembrane region" description="Helical" evidence="8">
    <location>
        <begin position="205"/>
        <end position="226"/>
    </location>
</feature>
<evidence type="ECO:0000256" key="2">
    <source>
        <dbReference type="ARBA" id="ARBA00008444"/>
    </source>
</evidence>
<evidence type="ECO:0000256" key="6">
    <source>
        <dbReference type="ARBA" id="ARBA00040778"/>
    </source>
</evidence>
<proteinExistence type="inferred from homology"/>
<evidence type="ECO:0000313" key="9">
    <source>
        <dbReference type="EMBL" id="CAH1783024.1"/>
    </source>
</evidence>
<evidence type="ECO:0000256" key="1">
    <source>
        <dbReference type="ARBA" id="ARBA00004141"/>
    </source>
</evidence>
<evidence type="ECO:0000256" key="8">
    <source>
        <dbReference type="SAM" id="Phobius"/>
    </source>
</evidence>
<dbReference type="EMBL" id="CAIIXF020000005">
    <property type="protein sequence ID" value="CAH1783024.1"/>
    <property type="molecule type" value="Genomic_DNA"/>
</dbReference>
<keyword evidence="4 8" id="KW-1133">Transmembrane helix</keyword>
<feature type="transmembrane region" description="Helical" evidence="8">
    <location>
        <begin position="256"/>
        <end position="279"/>
    </location>
</feature>
<comment type="subcellular location">
    <subcellularLocation>
        <location evidence="1">Membrane</location>
        <topology evidence="1">Multi-pass membrane protein</topology>
    </subcellularLocation>
</comment>
<dbReference type="Proteomes" id="UP000749559">
    <property type="component" value="Unassembled WGS sequence"/>
</dbReference>
<organism evidence="9 10">
    <name type="scientific">Owenia fusiformis</name>
    <name type="common">Polychaete worm</name>
    <dbReference type="NCBI Taxonomy" id="6347"/>
    <lineage>
        <taxon>Eukaryota</taxon>
        <taxon>Metazoa</taxon>
        <taxon>Spiralia</taxon>
        <taxon>Lophotrochozoa</taxon>
        <taxon>Annelida</taxon>
        <taxon>Polychaeta</taxon>
        <taxon>Sedentaria</taxon>
        <taxon>Canalipalpata</taxon>
        <taxon>Sabellida</taxon>
        <taxon>Oweniida</taxon>
        <taxon>Oweniidae</taxon>
        <taxon>Owenia</taxon>
    </lineage>
</organism>
<comment type="similarity">
    <text evidence="2">Belongs to the Tim17/Tim22/Tim23 family.</text>
</comment>
<name>A0A8S4NQV6_OWEFU</name>
<dbReference type="OrthoDB" id="6286101at2759"/>
<evidence type="ECO:0000256" key="3">
    <source>
        <dbReference type="ARBA" id="ARBA00022692"/>
    </source>
</evidence>
<evidence type="ECO:0000313" key="10">
    <source>
        <dbReference type="Proteomes" id="UP000749559"/>
    </source>
</evidence>
<dbReference type="PANTHER" id="PTHR13002:SF1">
    <property type="entry name" value="COMPLEX I ASSEMBLY FACTOR TIMMDC1, MITOCHONDRIAL"/>
    <property type="match status" value="1"/>
</dbReference>
<dbReference type="GO" id="GO:0032981">
    <property type="term" value="P:mitochondrial respiratory chain complex I assembly"/>
    <property type="evidence" value="ECO:0007669"/>
    <property type="project" value="InterPro"/>
</dbReference>
<comment type="caution">
    <text evidence="9">The sequence shown here is derived from an EMBL/GenBank/DDBJ whole genome shotgun (WGS) entry which is preliminary data.</text>
</comment>
<keyword evidence="10" id="KW-1185">Reference proteome</keyword>
<keyword evidence="3 8" id="KW-0812">Transmembrane</keyword>
<gene>
    <name evidence="9" type="ORF">OFUS_LOCUS9406</name>
</gene>
<feature type="transmembrane region" description="Helical" evidence="8">
    <location>
        <begin position="143"/>
        <end position="165"/>
    </location>
</feature>
<evidence type="ECO:0000256" key="7">
    <source>
        <dbReference type="ARBA" id="ARBA00041344"/>
    </source>
</evidence>
<sequence length="324" mass="36441">MEDISGPDISMRALIQNHQRTQSNQFSHKSQNHLAHQCIGSLQKHRLSYTMYSQFRRMFAIPTVYARDNDDRGDEGMLHDRMPGLMEKMSQKMEPSGSGLQLSRDYSVSEMEIQAFIAGETGMDRLREMYKMDGDQMSEMMQIITAMTAQGAMMTFVCASIIGGWEAKNKFLETNQATRFETKFKAMRAFNDAIFLRGMKEGLRWSFKIGSMTGLFLLISQSIATYRNKSTPLEYAAAMSVSGSLFKINMGLKGMFASGILSFGIGLVGGCLIYGTLWVGGLLQEQRHAWLITERLKEIKKHQAIQDAAVQASIENAKNRAESL</sequence>
<keyword evidence="5 8" id="KW-0472">Membrane</keyword>
<dbReference type="PANTHER" id="PTHR13002">
    <property type="entry name" value="C3ORF1 PROTEIN-RELATED"/>
    <property type="match status" value="1"/>
</dbReference>
<dbReference type="GO" id="GO:0005739">
    <property type="term" value="C:mitochondrion"/>
    <property type="evidence" value="ECO:0007669"/>
    <property type="project" value="TreeGrafter"/>
</dbReference>
<dbReference type="InterPro" id="IPR055299">
    <property type="entry name" value="TIMMDC1"/>
</dbReference>
<accession>A0A8S4NQV6</accession>
<evidence type="ECO:0000256" key="5">
    <source>
        <dbReference type="ARBA" id="ARBA00023136"/>
    </source>
</evidence>
<evidence type="ECO:0000256" key="4">
    <source>
        <dbReference type="ARBA" id="ARBA00022989"/>
    </source>
</evidence>
<reference evidence="9" key="1">
    <citation type="submission" date="2022-03" db="EMBL/GenBank/DDBJ databases">
        <authorList>
            <person name="Martin C."/>
        </authorList>
    </citation>
    <scope>NUCLEOTIDE SEQUENCE</scope>
</reference>